<proteinExistence type="predicted"/>
<reference evidence="2 3" key="1">
    <citation type="submission" date="2024-09" db="EMBL/GenBank/DDBJ databases">
        <authorList>
            <person name="Sun Q."/>
            <person name="Mori K."/>
        </authorList>
    </citation>
    <scope>NUCLEOTIDE SEQUENCE [LARGE SCALE GENOMIC DNA]</scope>
    <source>
        <strain evidence="2 3">JCM 13519</strain>
    </source>
</reference>
<organism evidence="2 3">
    <name type="scientific">Arthrobacter methylotrophus</name>
    <dbReference type="NCBI Taxonomy" id="121291"/>
    <lineage>
        <taxon>Bacteria</taxon>
        <taxon>Bacillati</taxon>
        <taxon>Actinomycetota</taxon>
        <taxon>Actinomycetes</taxon>
        <taxon>Micrococcales</taxon>
        <taxon>Micrococcaceae</taxon>
        <taxon>Arthrobacter</taxon>
    </lineage>
</organism>
<keyword evidence="1" id="KW-1133">Transmembrane helix</keyword>
<dbReference type="RefSeq" id="WP_345045595.1">
    <property type="nucleotide sequence ID" value="NZ_BAABED010000001.1"/>
</dbReference>
<feature type="transmembrane region" description="Helical" evidence="1">
    <location>
        <begin position="48"/>
        <end position="67"/>
    </location>
</feature>
<feature type="transmembrane region" description="Helical" evidence="1">
    <location>
        <begin position="21"/>
        <end position="42"/>
    </location>
</feature>
<evidence type="ECO:0000313" key="2">
    <source>
        <dbReference type="EMBL" id="MFB9713769.1"/>
    </source>
</evidence>
<sequence length="177" mass="18884">MKANRERTGPVRRFFGLPTARGVSGALGELALWWLAGTLSWLVTVSTVTVPETVTAVSTALLGAMLARMARRAMGFQAAAQGIWLRWAALVPLAAVTDTVRLAGWLTGPQEETLSEQPMPGTRQPRGRGWRAGAMIALSATPGSVVFSSDPVMNRIRVHVLASGWPDLERHIASGTG</sequence>
<keyword evidence="1" id="KW-0472">Membrane</keyword>
<evidence type="ECO:0000256" key="1">
    <source>
        <dbReference type="SAM" id="Phobius"/>
    </source>
</evidence>
<evidence type="ECO:0000313" key="3">
    <source>
        <dbReference type="Proteomes" id="UP001589536"/>
    </source>
</evidence>
<dbReference type="Proteomes" id="UP001589536">
    <property type="component" value="Unassembled WGS sequence"/>
</dbReference>
<gene>
    <name evidence="2" type="ORF">ACFFPI_06335</name>
</gene>
<comment type="caution">
    <text evidence="2">The sequence shown here is derived from an EMBL/GenBank/DDBJ whole genome shotgun (WGS) entry which is preliminary data.</text>
</comment>
<name>A0ABV5UPJ2_9MICC</name>
<accession>A0ABV5UPJ2</accession>
<evidence type="ECO:0008006" key="4">
    <source>
        <dbReference type="Google" id="ProtNLM"/>
    </source>
</evidence>
<protein>
    <recommendedName>
        <fullName evidence="4">Sodium:proton antiporter</fullName>
    </recommendedName>
</protein>
<keyword evidence="1" id="KW-0812">Transmembrane</keyword>
<dbReference type="EMBL" id="JBHMBH010000017">
    <property type="protein sequence ID" value="MFB9713769.1"/>
    <property type="molecule type" value="Genomic_DNA"/>
</dbReference>
<keyword evidence="3" id="KW-1185">Reference proteome</keyword>